<evidence type="ECO:0000313" key="7">
    <source>
        <dbReference type="Proteomes" id="UP000091918"/>
    </source>
</evidence>
<comment type="caution">
    <text evidence="6">The sequence shown here is derived from an EMBL/GenBank/DDBJ whole genome shotgun (WGS) entry which is preliminary data.</text>
</comment>
<feature type="transmembrane region" description="Helical" evidence="5">
    <location>
        <begin position="64"/>
        <end position="92"/>
    </location>
</feature>
<evidence type="ECO:0000256" key="1">
    <source>
        <dbReference type="ARBA" id="ARBA00004141"/>
    </source>
</evidence>
<gene>
    <name evidence="6" type="ORF">ACJ72_03834</name>
</gene>
<evidence type="ECO:0000256" key="3">
    <source>
        <dbReference type="ARBA" id="ARBA00022989"/>
    </source>
</evidence>
<dbReference type="PANTHER" id="PTHR31465">
    <property type="entry name" value="PROTEIN RTA1-RELATED"/>
    <property type="match status" value="1"/>
</dbReference>
<dbReference type="Proteomes" id="UP000091918">
    <property type="component" value="Unassembled WGS sequence"/>
</dbReference>
<dbReference type="Pfam" id="PF04479">
    <property type="entry name" value="RTA1"/>
    <property type="match status" value="1"/>
</dbReference>
<accession>A0A1B7NYH5</accession>
<sequence>MYEDPVCLRTILQNLPQLSDPSLHRRYKTWRMGVLLPWVSMIFVVGYIIREVAAHGLYGNLDLFIATSCFLFCAPPIFLAINSIVFGRVLYYVPWLSPMHPGRVISTFLGCDVLIEILASSGASIGSNHNHSPATLKIGGDLIKASILAQIPIFACFGILVAFFHRRLHNAGIHDPKIWKVLMTLYLSCGLMTIRNVFRAIDTFEGWGSAMGHTEAYFWCLDAVPIFIITVIMNIFPPASCLPRSNVIYLAQDGKTERIGPGWVDDRHFLITVFDPFDLAGLVKGNDRKVPFWEEDGVSLHDNLDAGRLAA</sequence>
<reference evidence="6 7" key="1">
    <citation type="submission" date="2015-07" db="EMBL/GenBank/DDBJ databases">
        <title>Emmonsia species relationships and genome sequence.</title>
        <authorList>
            <person name="Cuomo C.A."/>
            <person name="Schwartz I.S."/>
            <person name="Kenyon C."/>
            <person name="de Hoog G.S."/>
            <person name="Govender N.P."/>
            <person name="Botha A."/>
            <person name="Moreno L."/>
            <person name="de Vries M."/>
            <person name="Munoz J.F."/>
            <person name="Stielow J.B."/>
        </authorList>
    </citation>
    <scope>NUCLEOTIDE SEQUENCE [LARGE SCALE GENOMIC DNA]</scope>
    <source>
        <strain evidence="6 7">CBS 136260</strain>
    </source>
</reference>
<feature type="transmembrane region" description="Helical" evidence="5">
    <location>
        <begin position="104"/>
        <end position="125"/>
    </location>
</feature>
<feature type="transmembrane region" description="Helical" evidence="5">
    <location>
        <begin position="145"/>
        <end position="165"/>
    </location>
</feature>
<keyword evidence="7" id="KW-1185">Reference proteome</keyword>
<keyword evidence="4 5" id="KW-0472">Membrane</keyword>
<dbReference type="OrthoDB" id="3358017at2759"/>
<feature type="transmembrane region" description="Helical" evidence="5">
    <location>
        <begin position="216"/>
        <end position="236"/>
    </location>
</feature>
<evidence type="ECO:0000256" key="5">
    <source>
        <dbReference type="SAM" id="Phobius"/>
    </source>
</evidence>
<keyword evidence="2 5" id="KW-0812">Transmembrane</keyword>
<dbReference type="InterPro" id="IPR007568">
    <property type="entry name" value="RTA1"/>
</dbReference>
<dbReference type="EMBL" id="LGUA01000401">
    <property type="protein sequence ID" value="OAX81821.1"/>
    <property type="molecule type" value="Genomic_DNA"/>
</dbReference>
<protein>
    <recommendedName>
        <fullName evidence="8">RTA1 domain protein</fullName>
    </recommendedName>
</protein>
<dbReference type="STRING" id="1658172.A0A1B7NYH5"/>
<feature type="transmembrane region" description="Helical" evidence="5">
    <location>
        <begin position="177"/>
        <end position="196"/>
    </location>
</feature>
<organism evidence="6 7">
    <name type="scientific">Emergomyces africanus</name>
    <dbReference type="NCBI Taxonomy" id="1955775"/>
    <lineage>
        <taxon>Eukaryota</taxon>
        <taxon>Fungi</taxon>
        <taxon>Dikarya</taxon>
        <taxon>Ascomycota</taxon>
        <taxon>Pezizomycotina</taxon>
        <taxon>Eurotiomycetes</taxon>
        <taxon>Eurotiomycetidae</taxon>
        <taxon>Onygenales</taxon>
        <taxon>Ajellomycetaceae</taxon>
        <taxon>Emergomyces</taxon>
    </lineage>
</organism>
<evidence type="ECO:0008006" key="8">
    <source>
        <dbReference type="Google" id="ProtNLM"/>
    </source>
</evidence>
<evidence type="ECO:0000256" key="4">
    <source>
        <dbReference type="ARBA" id="ARBA00023136"/>
    </source>
</evidence>
<dbReference type="AlphaFoldDB" id="A0A1B7NYH5"/>
<proteinExistence type="predicted"/>
<dbReference type="PANTHER" id="PTHR31465:SF13">
    <property type="entry name" value="RTA1 DOMAIN PROTEIN-RELATED"/>
    <property type="match status" value="1"/>
</dbReference>
<evidence type="ECO:0000256" key="2">
    <source>
        <dbReference type="ARBA" id="ARBA00022692"/>
    </source>
</evidence>
<dbReference type="GO" id="GO:0016020">
    <property type="term" value="C:membrane"/>
    <property type="evidence" value="ECO:0007669"/>
    <property type="project" value="UniProtKB-SubCell"/>
</dbReference>
<evidence type="ECO:0000313" key="6">
    <source>
        <dbReference type="EMBL" id="OAX81821.1"/>
    </source>
</evidence>
<feature type="transmembrane region" description="Helical" evidence="5">
    <location>
        <begin position="32"/>
        <end position="49"/>
    </location>
</feature>
<name>A0A1B7NYH5_9EURO</name>
<comment type="subcellular location">
    <subcellularLocation>
        <location evidence="1">Membrane</location>
        <topology evidence="1">Multi-pass membrane protein</topology>
    </subcellularLocation>
</comment>
<keyword evidence="3 5" id="KW-1133">Transmembrane helix</keyword>